<dbReference type="EMBL" id="JABBMI010000001">
    <property type="protein sequence ID" value="NMK53424.1"/>
    <property type="molecule type" value="Genomic_DNA"/>
</dbReference>
<dbReference type="Proteomes" id="UP000538955">
    <property type="component" value="Unassembled WGS sequence"/>
</dbReference>
<dbReference type="RefSeq" id="WP_080707414.1">
    <property type="nucleotide sequence ID" value="NZ_AP014956.1"/>
</dbReference>
<evidence type="ECO:0000313" key="5">
    <source>
        <dbReference type="Proteomes" id="UP000538955"/>
    </source>
</evidence>
<name>A0A7X9WH13_STACP</name>
<feature type="domain" description="Tyr recombinase" evidence="2">
    <location>
        <begin position="1"/>
        <end position="66"/>
    </location>
</feature>
<organism evidence="4 6">
    <name type="scientific">Staphylococcus capitis</name>
    <dbReference type="NCBI Taxonomy" id="29388"/>
    <lineage>
        <taxon>Bacteria</taxon>
        <taxon>Bacillati</taxon>
        <taxon>Bacillota</taxon>
        <taxon>Bacilli</taxon>
        <taxon>Bacillales</taxon>
        <taxon>Staphylococcaceae</taxon>
        <taxon>Staphylococcus</taxon>
    </lineage>
</organism>
<sequence>MLLKRGTQRAGLPKILVAHRHSHAFLLINAGVSLYVVSRHLGHCDIQTTVNTYGHLYPNTENEIAGILNERYKESN</sequence>
<dbReference type="InterPro" id="IPR002104">
    <property type="entry name" value="Integrase_catalytic"/>
</dbReference>
<dbReference type="GO" id="GO:0006310">
    <property type="term" value="P:DNA recombination"/>
    <property type="evidence" value="ECO:0007669"/>
    <property type="project" value="UniProtKB-KW"/>
</dbReference>
<keyword evidence="5" id="KW-1185">Reference proteome</keyword>
<dbReference type="PROSITE" id="PS51898">
    <property type="entry name" value="TYR_RECOMBINASE"/>
    <property type="match status" value="1"/>
</dbReference>
<dbReference type="SUPFAM" id="SSF56349">
    <property type="entry name" value="DNA breaking-rejoining enzymes"/>
    <property type="match status" value="1"/>
</dbReference>
<dbReference type="AlphaFoldDB" id="A0A7X9WH13"/>
<gene>
    <name evidence="4" type="ORF">HHM13_06425</name>
    <name evidence="3" type="ORF">HHM24_01495</name>
</gene>
<proteinExistence type="predicted"/>
<dbReference type="GO" id="GO:0003677">
    <property type="term" value="F:DNA binding"/>
    <property type="evidence" value="ECO:0007669"/>
    <property type="project" value="InterPro"/>
</dbReference>
<protein>
    <submittedName>
        <fullName evidence="4">Tyrosine-type recombinase/integrase</fullName>
    </submittedName>
</protein>
<evidence type="ECO:0000256" key="1">
    <source>
        <dbReference type="ARBA" id="ARBA00023172"/>
    </source>
</evidence>
<dbReference type="Gene3D" id="1.10.443.10">
    <property type="entry name" value="Intergrase catalytic core"/>
    <property type="match status" value="1"/>
</dbReference>
<dbReference type="InterPro" id="IPR013762">
    <property type="entry name" value="Integrase-like_cat_sf"/>
</dbReference>
<dbReference type="GO" id="GO:0015074">
    <property type="term" value="P:DNA integration"/>
    <property type="evidence" value="ECO:0007669"/>
    <property type="project" value="InterPro"/>
</dbReference>
<accession>A0A7X9WH13</accession>
<evidence type="ECO:0000259" key="2">
    <source>
        <dbReference type="PROSITE" id="PS51898"/>
    </source>
</evidence>
<evidence type="ECO:0000313" key="4">
    <source>
        <dbReference type="EMBL" id="NMK97729.1"/>
    </source>
</evidence>
<dbReference type="Pfam" id="PF00589">
    <property type="entry name" value="Phage_integrase"/>
    <property type="match status" value="1"/>
</dbReference>
<evidence type="ECO:0000313" key="3">
    <source>
        <dbReference type="EMBL" id="NMK53424.1"/>
    </source>
</evidence>
<keyword evidence="1" id="KW-0233">DNA recombination</keyword>
<comment type="caution">
    <text evidence="4">The sequence shown here is derived from an EMBL/GenBank/DDBJ whole genome shotgun (WGS) entry which is preliminary data.</text>
</comment>
<dbReference type="EMBL" id="JABBLX010000012">
    <property type="protein sequence ID" value="NMK97729.1"/>
    <property type="molecule type" value="Genomic_DNA"/>
</dbReference>
<reference evidence="5 6" key="1">
    <citation type="submission" date="2020-04" db="EMBL/GenBank/DDBJ databases">
        <title>The Epidemiology and Molecular Characteristics of Linezolid-Resistant Staphylococcus capitis in Huashan Hospital, Shanghai.</title>
        <authorList>
            <person name="Ding L."/>
            <person name="Li P."/>
            <person name="Yang Y."/>
            <person name="Lin D."/>
            <person name="Xu X."/>
        </authorList>
    </citation>
    <scope>NUCLEOTIDE SEQUENCE [LARGE SCALE GENOMIC DNA]</scope>
    <source>
        <strain evidence="4 6">12-86</strain>
        <strain evidence="3 5">17-84</strain>
    </source>
</reference>
<dbReference type="InterPro" id="IPR011010">
    <property type="entry name" value="DNA_brk_join_enz"/>
</dbReference>
<evidence type="ECO:0000313" key="6">
    <source>
        <dbReference type="Proteomes" id="UP000550736"/>
    </source>
</evidence>
<dbReference type="Proteomes" id="UP000550736">
    <property type="component" value="Unassembled WGS sequence"/>
</dbReference>